<keyword evidence="2" id="KW-0964">Secreted</keyword>
<proteinExistence type="inferred from homology"/>
<keyword evidence="17" id="KW-1185">Reference proteome</keyword>
<feature type="domain" description="Clip" evidence="15">
    <location>
        <begin position="665"/>
        <end position="723"/>
    </location>
</feature>
<keyword evidence="4 13" id="KW-0732">Signal</keyword>
<dbReference type="SMART" id="SM00680">
    <property type="entry name" value="CLIP"/>
    <property type="match status" value="4"/>
</dbReference>
<gene>
    <name evidence="16" type="ORF">FF38_12589</name>
</gene>
<dbReference type="FunFam" id="2.40.10.10:FF:000054">
    <property type="entry name" value="Complement C1r subcomponent"/>
    <property type="match status" value="2"/>
</dbReference>
<evidence type="ECO:0000256" key="3">
    <source>
        <dbReference type="ARBA" id="ARBA00022670"/>
    </source>
</evidence>
<dbReference type="InterPro" id="IPR018114">
    <property type="entry name" value="TRYPSIN_HIS"/>
</dbReference>
<dbReference type="InterPro" id="IPR001314">
    <property type="entry name" value="Peptidase_S1A"/>
</dbReference>
<dbReference type="FunFam" id="2.40.10.10:FF:000028">
    <property type="entry name" value="Serine protease easter"/>
    <property type="match status" value="4"/>
</dbReference>
<dbReference type="InterPro" id="IPR001254">
    <property type="entry name" value="Trypsin_dom"/>
</dbReference>
<organism evidence="16 17">
    <name type="scientific">Lucilia cuprina</name>
    <name type="common">Green bottle fly</name>
    <name type="synonym">Australian sheep blowfly</name>
    <dbReference type="NCBI Taxonomy" id="7375"/>
    <lineage>
        <taxon>Eukaryota</taxon>
        <taxon>Metazoa</taxon>
        <taxon>Ecdysozoa</taxon>
        <taxon>Arthropoda</taxon>
        <taxon>Hexapoda</taxon>
        <taxon>Insecta</taxon>
        <taxon>Pterygota</taxon>
        <taxon>Neoptera</taxon>
        <taxon>Endopterygota</taxon>
        <taxon>Diptera</taxon>
        <taxon>Brachycera</taxon>
        <taxon>Muscomorpha</taxon>
        <taxon>Oestroidea</taxon>
        <taxon>Calliphoridae</taxon>
        <taxon>Luciliinae</taxon>
        <taxon>Lucilia</taxon>
    </lineage>
</organism>
<evidence type="ECO:0000256" key="4">
    <source>
        <dbReference type="ARBA" id="ARBA00022729"/>
    </source>
</evidence>
<dbReference type="InterPro" id="IPR033116">
    <property type="entry name" value="TRYPSIN_SER"/>
</dbReference>
<dbReference type="SUPFAM" id="SSF50494">
    <property type="entry name" value="Trypsin-like serine proteases"/>
    <property type="match status" value="4"/>
</dbReference>
<evidence type="ECO:0000256" key="6">
    <source>
        <dbReference type="ARBA" id="ARBA00022825"/>
    </source>
</evidence>
<evidence type="ECO:0000256" key="13">
    <source>
        <dbReference type="SAM" id="SignalP"/>
    </source>
</evidence>
<feature type="domain" description="Peptidase S1" evidence="14">
    <location>
        <begin position="429"/>
        <end position="711"/>
    </location>
</feature>
<dbReference type="PROSITE" id="PS00135">
    <property type="entry name" value="TRYPSIN_SER"/>
    <property type="match status" value="2"/>
</dbReference>
<dbReference type="PRINTS" id="PR00722">
    <property type="entry name" value="CHYMOTRYPSIN"/>
</dbReference>
<evidence type="ECO:0008006" key="18">
    <source>
        <dbReference type="Google" id="ProtNLM"/>
    </source>
</evidence>
<evidence type="ECO:0000256" key="2">
    <source>
        <dbReference type="ARBA" id="ARBA00022525"/>
    </source>
</evidence>
<keyword evidence="6 12" id="KW-0720">Serine protease</keyword>
<keyword evidence="7" id="KW-0106">Calcium</keyword>
<dbReference type="Proteomes" id="UP000037069">
    <property type="component" value="Unassembled WGS sequence"/>
</dbReference>
<feature type="domain" description="Clip" evidence="15">
    <location>
        <begin position="1011"/>
        <end position="1068"/>
    </location>
</feature>
<keyword evidence="9" id="KW-1015">Disulfide bond</keyword>
<dbReference type="Gene3D" id="3.30.1640.30">
    <property type="match status" value="4"/>
</dbReference>
<keyword evidence="10" id="KW-0325">Glycoprotein</keyword>
<evidence type="ECO:0000256" key="1">
    <source>
        <dbReference type="ARBA" id="ARBA00004613"/>
    </source>
</evidence>
<evidence type="ECO:0000259" key="14">
    <source>
        <dbReference type="PROSITE" id="PS50240"/>
    </source>
</evidence>
<feature type="domain" description="Clip" evidence="15">
    <location>
        <begin position="343"/>
        <end position="401"/>
    </location>
</feature>
<feature type="chain" id="PRO_5005534844" description="Serine protease easter" evidence="13">
    <location>
        <begin position="19"/>
        <end position="1386"/>
    </location>
</feature>
<feature type="domain" description="Peptidase S1" evidence="14">
    <location>
        <begin position="102"/>
        <end position="340"/>
    </location>
</feature>
<dbReference type="OrthoDB" id="547031at2759"/>
<feature type="domain" description="Peptidase S1" evidence="14">
    <location>
        <begin position="1131"/>
        <end position="1385"/>
    </location>
</feature>
<evidence type="ECO:0000256" key="11">
    <source>
        <dbReference type="ARBA" id="ARBA00024195"/>
    </source>
</evidence>
<dbReference type="SMART" id="SM00020">
    <property type="entry name" value="Tryp_SPc"/>
    <property type="match status" value="4"/>
</dbReference>
<dbReference type="InterPro" id="IPR051487">
    <property type="entry name" value="Ser/Thr_Proteases_Immune/Dev"/>
</dbReference>
<dbReference type="STRING" id="7375.A0A0L0BNB1"/>
<feature type="domain" description="Peptidase S1" evidence="14">
    <location>
        <begin position="751"/>
        <end position="1002"/>
    </location>
</feature>
<evidence type="ECO:0000313" key="17">
    <source>
        <dbReference type="Proteomes" id="UP000037069"/>
    </source>
</evidence>
<dbReference type="PANTHER" id="PTHR24256">
    <property type="entry name" value="TRYPTASE-RELATED"/>
    <property type="match status" value="1"/>
</dbReference>
<dbReference type="GO" id="GO:0005576">
    <property type="term" value="C:extracellular region"/>
    <property type="evidence" value="ECO:0007669"/>
    <property type="project" value="UniProtKB-SubCell"/>
</dbReference>
<feature type="signal peptide" evidence="13">
    <location>
        <begin position="1"/>
        <end position="18"/>
    </location>
</feature>
<keyword evidence="8" id="KW-0865">Zymogen</keyword>
<name>A0A0L0BNB1_LUCCU</name>
<dbReference type="PROSITE" id="PS50240">
    <property type="entry name" value="TRYPSIN_DOM"/>
    <property type="match status" value="4"/>
</dbReference>
<evidence type="ECO:0000256" key="12">
    <source>
        <dbReference type="RuleBase" id="RU363034"/>
    </source>
</evidence>
<dbReference type="InterPro" id="IPR022700">
    <property type="entry name" value="CLIP"/>
</dbReference>
<evidence type="ECO:0000256" key="7">
    <source>
        <dbReference type="ARBA" id="ARBA00022837"/>
    </source>
</evidence>
<comment type="subcellular location">
    <subcellularLocation>
        <location evidence="1">Secreted</location>
    </subcellularLocation>
</comment>
<dbReference type="InterPro" id="IPR038565">
    <property type="entry name" value="CLIP_sf"/>
</dbReference>
<evidence type="ECO:0000313" key="16">
    <source>
        <dbReference type="EMBL" id="KNC21403.1"/>
    </source>
</evidence>
<comment type="similarity">
    <text evidence="11">Belongs to the peptidase S1 family. CLIP subfamily.</text>
</comment>
<keyword evidence="3 12" id="KW-0645">Protease</keyword>
<dbReference type="Pfam" id="PF00089">
    <property type="entry name" value="Trypsin"/>
    <property type="match status" value="4"/>
</dbReference>
<keyword evidence="5 12" id="KW-0378">Hydrolase</keyword>
<dbReference type="PROSITE" id="PS51888">
    <property type="entry name" value="CLIP"/>
    <property type="match status" value="3"/>
</dbReference>
<dbReference type="GO" id="GO:0006508">
    <property type="term" value="P:proteolysis"/>
    <property type="evidence" value="ECO:0007669"/>
    <property type="project" value="UniProtKB-KW"/>
</dbReference>
<accession>A0A0L0BNB1</accession>
<dbReference type="InterPro" id="IPR009003">
    <property type="entry name" value="Peptidase_S1_PA"/>
</dbReference>
<evidence type="ECO:0000256" key="8">
    <source>
        <dbReference type="ARBA" id="ARBA00023145"/>
    </source>
</evidence>
<reference evidence="16 17" key="1">
    <citation type="journal article" date="2015" name="Nat. Commun.">
        <title>Lucilia cuprina genome unlocks parasitic fly biology to underpin future interventions.</title>
        <authorList>
            <person name="Anstead C.A."/>
            <person name="Korhonen P.K."/>
            <person name="Young N.D."/>
            <person name="Hall R.S."/>
            <person name="Jex A.R."/>
            <person name="Murali S.C."/>
            <person name="Hughes D.S."/>
            <person name="Lee S.F."/>
            <person name="Perry T."/>
            <person name="Stroehlein A.J."/>
            <person name="Ansell B.R."/>
            <person name="Breugelmans B."/>
            <person name="Hofmann A."/>
            <person name="Qu J."/>
            <person name="Dugan S."/>
            <person name="Lee S.L."/>
            <person name="Chao H."/>
            <person name="Dinh H."/>
            <person name="Han Y."/>
            <person name="Doddapaneni H.V."/>
            <person name="Worley K.C."/>
            <person name="Muzny D.M."/>
            <person name="Ioannidis P."/>
            <person name="Waterhouse R.M."/>
            <person name="Zdobnov E.M."/>
            <person name="James P.J."/>
            <person name="Bagnall N.H."/>
            <person name="Kotze A.C."/>
            <person name="Gibbs R.A."/>
            <person name="Richards S."/>
            <person name="Batterham P."/>
            <person name="Gasser R.B."/>
        </authorList>
    </citation>
    <scope>NUCLEOTIDE SEQUENCE [LARGE SCALE GENOMIC DNA]</scope>
    <source>
        <strain evidence="16 17">LS</strain>
        <tissue evidence="16">Full body</tissue>
    </source>
</reference>
<dbReference type="PROSITE" id="PS00134">
    <property type="entry name" value="TRYPSIN_HIS"/>
    <property type="match status" value="4"/>
</dbReference>
<evidence type="ECO:0000259" key="15">
    <source>
        <dbReference type="PROSITE" id="PS51888"/>
    </source>
</evidence>
<evidence type="ECO:0000256" key="9">
    <source>
        <dbReference type="ARBA" id="ARBA00023157"/>
    </source>
</evidence>
<dbReference type="InterPro" id="IPR043504">
    <property type="entry name" value="Peptidase_S1_PA_chymotrypsin"/>
</dbReference>
<dbReference type="OMA" id="WETRICA"/>
<protein>
    <recommendedName>
        <fullName evidence="18">Serine protease easter</fullName>
    </recommendedName>
</protein>
<sequence>MFWLLFVFSLVSLATTHGQYDKDCQMPNQQTGRCVPIKSCRKTYELLNKILNSGGGKPTDSERDLLLASKCVCCSESEIQLNVDGLNILKENSCGIYSVDKVSNGHQAALFGYPWMALLKYKDERQPFKCGGTIISDQYILTAAHCVHKLEHLLDAVRLGEHKISTERDCIKTPRKDICAPPVEDVGIEEIIIHEKYSKSLYHDIALLRLKRKITFQRHIKPICLPIYDNLRNKEYSQYVISGWGTTENGTTSDVLLVAVVSKVDRTECERLLKMHRLRWPITMGQICAGGKDLVDTCRGDSGGPLGYRDFYNDTPRFIQFGIVSLGLEACGVKEVPTKYGTNCLLPNQQIGQCMPLKSCKTTYRIVNNILYNGGRISNADREKLWSLQCGTMRNSYLVCCEESEIQLNPLGINLLTSNSCGIENINRVSYGRDAKLYAFPWMALLKYDDPIKPFKCGGTLISDQYVLTAAHCINETLKPLIAVRLGEHRISTEIDCENLGRKTICSPPAEDIGIEEIIKHENYSKNYVYHDIALLRLNRKVRIQQHIKTICLPIYDNLRTKQYDKYVISGWGATERDLLSDVLQVAIVSNLNQGECQTQLRTFRFRQIITRGQICAGGENLTDTCKGDSGGPLGFKDFYDGKPRFVQFGIVSSGTTGCGQYATPCLISGQQSGFCMPVKSCKRIYDFFTRVSQNGGNISEHEKTKLASLYCGTFNSAPHVCCPKEDIQLNVEGLNILKNQTCGIYFINTVANGQNASLFQYPWMALLKYDGQSDPFKCGGSLISDQYVLTAAHCVKGKEDVLKTVRLGEFQISTEIDCTNVRRKNQCAPPVEDVEIEELILHEHYQGIYHDIALIRLNRKVEFKRHIKPICLPIYDYLRTQDHDNYVISGWGITSDILLHAFVPKVNRSMCQNQLSFYSLRHPLNDGHICAGGRNLVDTCRGDSGGPLLYRDFYEKRPRIIQFGIVSTGLRTCGVVNVPAIYTNVSHYIQNFLKLLNVLVFTTVINGQESCTTPALENGFCVPYKDCPFVQELTQNYGSAEAIPKYYFNFIFKSKCSKEKEPIRLCCKLPKDYMKPTAQPSEAPVVTPAGADPKLTEDLDYNKDFNSQFNAQGISILSGLSCGMTGGDRVAGGNETDLAEYPWMALIRYDAPGDEFKCGGSLITNRYVLTATHCVNKGIYPAIGVRLGEHDLSTNPDCRQKGRKKVCSPVVEDFGIEKIVTHPRYNERRRINDIALIKLDRNVDFKKHIKPVCLPITKPSYEIESNAFTIAGWGATEKSTRSLVLLKAQVLGQSRSVCQNVFSSFSIEINLKHICAGDLKTGRDTCRGDSGGPLVGFNTYSDVKRYIQYGVVASGGIACNLEQGFPGIYTNVLTYLPWITNNIID</sequence>
<evidence type="ECO:0000256" key="5">
    <source>
        <dbReference type="ARBA" id="ARBA00022801"/>
    </source>
</evidence>
<dbReference type="Pfam" id="PF12032">
    <property type="entry name" value="CLIP"/>
    <property type="match status" value="4"/>
</dbReference>
<dbReference type="EMBL" id="JRES01001623">
    <property type="protein sequence ID" value="KNC21403.1"/>
    <property type="molecule type" value="Genomic_DNA"/>
</dbReference>
<dbReference type="Gene3D" id="2.40.10.10">
    <property type="entry name" value="Trypsin-like serine proteases"/>
    <property type="match status" value="8"/>
</dbReference>
<evidence type="ECO:0000256" key="10">
    <source>
        <dbReference type="ARBA" id="ARBA00023180"/>
    </source>
</evidence>
<comment type="caution">
    <text evidence="16">The sequence shown here is derived from an EMBL/GenBank/DDBJ whole genome shotgun (WGS) entry which is preliminary data.</text>
</comment>
<dbReference type="GO" id="GO:0004252">
    <property type="term" value="F:serine-type endopeptidase activity"/>
    <property type="evidence" value="ECO:0007669"/>
    <property type="project" value="InterPro"/>
</dbReference>
<dbReference type="CDD" id="cd00190">
    <property type="entry name" value="Tryp_SPc"/>
    <property type="match status" value="4"/>
</dbReference>